<evidence type="ECO:0000256" key="2">
    <source>
        <dbReference type="SAM" id="Phobius"/>
    </source>
</evidence>
<feature type="region of interest" description="Disordered" evidence="1">
    <location>
        <begin position="145"/>
        <end position="187"/>
    </location>
</feature>
<keyword evidence="2" id="KW-1133">Transmembrane helix</keyword>
<feature type="transmembrane region" description="Helical" evidence="2">
    <location>
        <begin position="20"/>
        <end position="53"/>
    </location>
</feature>
<gene>
    <name evidence="3" type="ORF">FWILDA_LOCUS4798</name>
</gene>
<reference evidence="3" key="1">
    <citation type="submission" date="2022-08" db="EMBL/GenBank/DDBJ databases">
        <authorList>
            <person name="Kallberg Y."/>
            <person name="Tangrot J."/>
            <person name="Rosling A."/>
        </authorList>
    </citation>
    <scope>NUCLEOTIDE SEQUENCE</scope>
    <source>
        <strain evidence="3">Wild A</strain>
    </source>
</reference>
<keyword evidence="2" id="KW-0812">Transmembrane</keyword>
<accession>A0A9W4SL30</accession>
<sequence length="318" mass="36182">MSSLFTSFSFSKKEDNKFDISSIIISFITVCALSTFCGLIFVINFTGWFVISIIGGTITKGRQGLFNYLSGKSGKKNNLDNMLDHRLNSRHLSHFEDFHSSSLNSLPSMPSYRSISKSNKSIINSNKFDSLLSLDFSFVGLTGDSKSKKSQKNLKVLPPSEYSQKRNERHTPDIPSQLGPNRPKEWKSAMDYYPSERHSHQPKSKPKLSVTDKMIESTAAYRVGKKCSGWINGDAEEYAIKKQQRQMESMMDCTSINSDDDPFYSNEPIKDLNVRLDQERPKITKKNRRISHKSPASSLQHARQYLTILLKIKRGMNL</sequence>
<evidence type="ECO:0000313" key="3">
    <source>
        <dbReference type="EMBL" id="CAI2170874.1"/>
    </source>
</evidence>
<proteinExistence type="predicted"/>
<dbReference type="AlphaFoldDB" id="A0A9W4SL30"/>
<protein>
    <submittedName>
        <fullName evidence="3">18180_t:CDS:1</fullName>
    </submittedName>
</protein>
<dbReference type="OrthoDB" id="2364874at2759"/>
<dbReference type="EMBL" id="CAMKVN010000753">
    <property type="protein sequence ID" value="CAI2170874.1"/>
    <property type="molecule type" value="Genomic_DNA"/>
</dbReference>
<evidence type="ECO:0000313" key="4">
    <source>
        <dbReference type="Proteomes" id="UP001153678"/>
    </source>
</evidence>
<evidence type="ECO:0000256" key="1">
    <source>
        <dbReference type="SAM" id="MobiDB-lite"/>
    </source>
</evidence>
<organism evidence="3 4">
    <name type="scientific">Funneliformis geosporum</name>
    <dbReference type="NCBI Taxonomy" id="1117311"/>
    <lineage>
        <taxon>Eukaryota</taxon>
        <taxon>Fungi</taxon>
        <taxon>Fungi incertae sedis</taxon>
        <taxon>Mucoromycota</taxon>
        <taxon>Glomeromycotina</taxon>
        <taxon>Glomeromycetes</taxon>
        <taxon>Glomerales</taxon>
        <taxon>Glomeraceae</taxon>
        <taxon>Funneliformis</taxon>
    </lineage>
</organism>
<dbReference type="Proteomes" id="UP001153678">
    <property type="component" value="Unassembled WGS sequence"/>
</dbReference>
<feature type="compositionally biased region" description="Basic and acidic residues" evidence="1">
    <location>
        <begin position="163"/>
        <end position="172"/>
    </location>
</feature>
<comment type="caution">
    <text evidence="3">The sequence shown here is derived from an EMBL/GenBank/DDBJ whole genome shotgun (WGS) entry which is preliminary data.</text>
</comment>
<keyword evidence="2" id="KW-0472">Membrane</keyword>
<name>A0A9W4SL30_9GLOM</name>
<keyword evidence="4" id="KW-1185">Reference proteome</keyword>